<comment type="caution">
    <text evidence="1">The sequence shown here is derived from an EMBL/GenBank/DDBJ whole genome shotgun (WGS) entry which is preliminary data.</text>
</comment>
<evidence type="ECO:0000313" key="2">
    <source>
        <dbReference type="Proteomes" id="UP001519460"/>
    </source>
</evidence>
<gene>
    <name evidence="1" type="ORF">BaRGS_00015330</name>
</gene>
<accession>A0ABD0L1T5</accession>
<dbReference type="EMBL" id="JACVVK020000093">
    <property type="protein sequence ID" value="KAK7493430.1"/>
    <property type="molecule type" value="Genomic_DNA"/>
</dbReference>
<organism evidence="1 2">
    <name type="scientific">Batillaria attramentaria</name>
    <dbReference type="NCBI Taxonomy" id="370345"/>
    <lineage>
        <taxon>Eukaryota</taxon>
        <taxon>Metazoa</taxon>
        <taxon>Spiralia</taxon>
        <taxon>Lophotrochozoa</taxon>
        <taxon>Mollusca</taxon>
        <taxon>Gastropoda</taxon>
        <taxon>Caenogastropoda</taxon>
        <taxon>Sorbeoconcha</taxon>
        <taxon>Cerithioidea</taxon>
        <taxon>Batillariidae</taxon>
        <taxon>Batillaria</taxon>
    </lineage>
</organism>
<reference evidence="1 2" key="1">
    <citation type="journal article" date="2023" name="Sci. Data">
        <title>Genome assembly of the Korean intertidal mud-creeper Batillaria attramentaria.</title>
        <authorList>
            <person name="Patra A.K."/>
            <person name="Ho P.T."/>
            <person name="Jun S."/>
            <person name="Lee S.J."/>
            <person name="Kim Y."/>
            <person name="Won Y.J."/>
        </authorList>
    </citation>
    <scope>NUCLEOTIDE SEQUENCE [LARGE SCALE GENOMIC DNA]</scope>
    <source>
        <strain evidence="1">Wonlab-2016</strain>
    </source>
</reference>
<proteinExistence type="predicted"/>
<dbReference type="Proteomes" id="UP001519460">
    <property type="component" value="Unassembled WGS sequence"/>
</dbReference>
<sequence>MDASRSLDVLSLCLCKAACARNFPFHPSRGGLTTQVFGRFLLQSFGGIQISVHHQDVTKTGTPAKRIQPPCTENTVSILSPVLSQMNPATPSGREGIDSPVATVSLRHTNTLRALDS</sequence>
<protein>
    <submittedName>
        <fullName evidence="1">Uncharacterized protein</fullName>
    </submittedName>
</protein>
<name>A0ABD0L1T5_9CAEN</name>
<evidence type="ECO:0000313" key="1">
    <source>
        <dbReference type="EMBL" id="KAK7493430.1"/>
    </source>
</evidence>
<keyword evidence="2" id="KW-1185">Reference proteome</keyword>
<dbReference type="AlphaFoldDB" id="A0ABD0L1T5"/>